<gene>
    <name evidence="2" type="ORF">CSSPTR1EN2_LOCUS16578</name>
</gene>
<evidence type="ECO:0000313" key="2">
    <source>
        <dbReference type="EMBL" id="CAK9222959.1"/>
    </source>
</evidence>
<dbReference type="Proteomes" id="UP001497512">
    <property type="component" value="Chromosome 4"/>
</dbReference>
<organism evidence="2 3">
    <name type="scientific">Sphagnum troendelagicum</name>
    <dbReference type="NCBI Taxonomy" id="128251"/>
    <lineage>
        <taxon>Eukaryota</taxon>
        <taxon>Viridiplantae</taxon>
        <taxon>Streptophyta</taxon>
        <taxon>Embryophyta</taxon>
        <taxon>Bryophyta</taxon>
        <taxon>Sphagnophytina</taxon>
        <taxon>Sphagnopsida</taxon>
        <taxon>Sphagnales</taxon>
        <taxon>Sphagnaceae</taxon>
        <taxon>Sphagnum</taxon>
    </lineage>
</organism>
<sequence>MKFGSRSAVFDGVLLALIEGAGIMLDRVNQGSDEKPSVELQQHLHQLQLLPPHFPLHFKELHKSRHRRRSISANANRAPTSLFPLVRSVWTTTTPTSFADPPPNIELCKLRILGLLFVERVQDRDAKM</sequence>
<feature type="chain" id="PRO_5045470185" evidence="1">
    <location>
        <begin position="21"/>
        <end position="128"/>
    </location>
</feature>
<accession>A0ABP0UJQ0</accession>
<evidence type="ECO:0000256" key="1">
    <source>
        <dbReference type="SAM" id="SignalP"/>
    </source>
</evidence>
<proteinExistence type="predicted"/>
<feature type="signal peptide" evidence="1">
    <location>
        <begin position="1"/>
        <end position="20"/>
    </location>
</feature>
<keyword evidence="3" id="KW-1185">Reference proteome</keyword>
<reference evidence="2" key="1">
    <citation type="submission" date="2024-02" db="EMBL/GenBank/DDBJ databases">
        <authorList>
            <consortium name="ELIXIR-Norway"/>
            <consortium name="Elixir Norway"/>
        </authorList>
    </citation>
    <scope>NUCLEOTIDE SEQUENCE</scope>
</reference>
<keyword evidence="1" id="KW-0732">Signal</keyword>
<dbReference type="EMBL" id="OZ019896">
    <property type="protein sequence ID" value="CAK9222959.1"/>
    <property type="molecule type" value="Genomic_DNA"/>
</dbReference>
<protein>
    <submittedName>
        <fullName evidence="2">Uncharacterized protein</fullName>
    </submittedName>
</protein>
<evidence type="ECO:0000313" key="3">
    <source>
        <dbReference type="Proteomes" id="UP001497512"/>
    </source>
</evidence>
<name>A0ABP0UJQ0_9BRYO</name>